<sequence>MSACLRLVRFQKIKNNLFGMSNGMYPQKHNYNQTFNRYYINSISSTRTKSWWKSKCLLGVAMGVGSVSFGLFTIYYSLSKNKQSNPSKYTIKSEHLKIKSMDLTKQPEILTNVTKCPYIVVGSGAAGFGAALGIRANDPLSKVLILTENQHYPYKNPPLSKYLWNNDKETLTDKFLYGVSDKFDDKNRSSVFYEDEEYFLPFNDLLNAEYGGISCMRNSKVTHLDVDNKCITYIDRDDNKHVISYDKCVLATGLEALKDKPWMSSLDSNFLSFCRNLSEWKIAFDKSADGNTIALVGKGLLIAELANSIRFKGKDMNVNVLVINESEYLLDDLLPKYLARQVTKLIKIAGVNMILSQKIDNAKIIDNDKVILTTNNGKEYTVNHIVADYGSVQNKEYIKTCSTFADKMDSKNRLKTDQFFKVTDSIWGAGVLCSYWNLSCNKYINDSTFDHAFMSGRLAGRNCAVNADNTNNSESKNASQSYIPYKYITHFSVDLGLSHFCGIGRIDSKLKTRAYFTDTENSNMFETDSIMTDAQEEEFLKRMSRGVVFYINENEEICGILSWNMYKDLDQAKLIISQKTSSKECDEIARIFSPFKVEEYERDNVEEPKTEQTDSNSKEHIESSV</sequence>
<dbReference type="Gene3D" id="3.50.50.60">
    <property type="entry name" value="FAD/NAD(P)-binding domain"/>
    <property type="match status" value="2"/>
</dbReference>
<dbReference type="InterPro" id="IPR023753">
    <property type="entry name" value="FAD/NAD-binding_dom"/>
</dbReference>
<dbReference type="SUPFAM" id="SSF55424">
    <property type="entry name" value="FAD/NAD-linked reductases, dimerisation (C-terminal) domain"/>
    <property type="match status" value="1"/>
</dbReference>
<keyword evidence="4" id="KW-0560">Oxidoreductase</keyword>
<evidence type="ECO:0000256" key="5">
    <source>
        <dbReference type="SAM" id="MobiDB-lite"/>
    </source>
</evidence>
<comment type="caution">
    <text evidence="8">The sequence shown here is derived from an EMBL/GenBank/DDBJ whole genome shotgun (WGS) entry which is preliminary data.</text>
</comment>
<keyword evidence="6" id="KW-0812">Transmembrane</keyword>
<dbReference type="GO" id="GO:0033108">
    <property type="term" value="P:mitochondrial respiratory chain complex assembly"/>
    <property type="evidence" value="ECO:0007669"/>
    <property type="project" value="TreeGrafter"/>
</dbReference>
<dbReference type="InterPro" id="IPR036188">
    <property type="entry name" value="FAD/NAD-bd_sf"/>
</dbReference>
<evidence type="ECO:0000256" key="2">
    <source>
        <dbReference type="ARBA" id="ARBA00022630"/>
    </source>
</evidence>
<dbReference type="EMBL" id="LWCA01000965">
    <property type="protein sequence ID" value="OAF66322.1"/>
    <property type="molecule type" value="Genomic_DNA"/>
</dbReference>
<dbReference type="GO" id="GO:0005739">
    <property type="term" value="C:mitochondrion"/>
    <property type="evidence" value="ECO:0007669"/>
    <property type="project" value="TreeGrafter"/>
</dbReference>
<evidence type="ECO:0000256" key="6">
    <source>
        <dbReference type="SAM" id="Phobius"/>
    </source>
</evidence>
<feature type="transmembrane region" description="Helical" evidence="6">
    <location>
        <begin position="56"/>
        <end position="78"/>
    </location>
</feature>
<feature type="region of interest" description="Disordered" evidence="5">
    <location>
        <begin position="601"/>
        <end position="625"/>
    </location>
</feature>
<dbReference type="GO" id="GO:0016174">
    <property type="term" value="F:NAD(P)H oxidase H2O2-forming activity"/>
    <property type="evidence" value="ECO:0007669"/>
    <property type="project" value="TreeGrafter"/>
</dbReference>
<keyword evidence="3" id="KW-0274">FAD</keyword>
<comment type="similarity">
    <text evidence="1">Belongs to the FAD-dependent oxidoreductase family.</text>
</comment>
<dbReference type="PANTHER" id="PTHR43557:SF4">
    <property type="entry name" value="APOPTOSIS-INDUCING FACTOR 1, MITOCHONDRIAL"/>
    <property type="match status" value="1"/>
</dbReference>
<organism evidence="8 9">
    <name type="scientific">Intoshia linei</name>
    <dbReference type="NCBI Taxonomy" id="1819745"/>
    <lineage>
        <taxon>Eukaryota</taxon>
        <taxon>Metazoa</taxon>
        <taxon>Spiralia</taxon>
        <taxon>Lophotrochozoa</taxon>
        <taxon>Mesozoa</taxon>
        <taxon>Orthonectida</taxon>
        <taxon>Rhopaluridae</taxon>
        <taxon>Intoshia</taxon>
    </lineage>
</organism>
<evidence type="ECO:0000259" key="7">
    <source>
        <dbReference type="Pfam" id="PF07992"/>
    </source>
</evidence>
<evidence type="ECO:0000256" key="4">
    <source>
        <dbReference type="ARBA" id="ARBA00023002"/>
    </source>
</evidence>
<dbReference type="AlphaFoldDB" id="A0A177AXU7"/>
<dbReference type="GO" id="GO:0071949">
    <property type="term" value="F:FAD binding"/>
    <property type="evidence" value="ECO:0007669"/>
    <property type="project" value="TreeGrafter"/>
</dbReference>
<evidence type="ECO:0000313" key="8">
    <source>
        <dbReference type="EMBL" id="OAF66322.1"/>
    </source>
</evidence>
<evidence type="ECO:0000313" key="9">
    <source>
        <dbReference type="Proteomes" id="UP000078046"/>
    </source>
</evidence>
<dbReference type="Pfam" id="PF07992">
    <property type="entry name" value="Pyr_redox_2"/>
    <property type="match status" value="1"/>
</dbReference>
<dbReference type="InterPro" id="IPR016156">
    <property type="entry name" value="FAD/NAD-linked_Rdtase_dimer_sf"/>
</dbReference>
<dbReference type="GO" id="GO:0006915">
    <property type="term" value="P:apoptotic process"/>
    <property type="evidence" value="ECO:0007669"/>
    <property type="project" value="TreeGrafter"/>
</dbReference>
<reference evidence="8 9" key="1">
    <citation type="submission" date="2016-04" db="EMBL/GenBank/DDBJ databases">
        <title>The genome of Intoshia linei affirms orthonectids as highly simplified spiralians.</title>
        <authorList>
            <person name="Mikhailov K.V."/>
            <person name="Slusarev G.S."/>
            <person name="Nikitin M.A."/>
            <person name="Logacheva M.D."/>
            <person name="Penin A."/>
            <person name="Aleoshin V."/>
            <person name="Panchin Y.V."/>
        </authorList>
    </citation>
    <scope>NUCLEOTIDE SEQUENCE [LARGE SCALE GENOMIC DNA]</scope>
    <source>
        <strain evidence="8">Intl2013</strain>
        <tissue evidence="8">Whole animal</tissue>
    </source>
</reference>
<dbReference type="PANTHER" id="PTHR43557">
    <property type="entry name" value="APOPTOSIS-INDUCING FACTOR 1"/>
    <property type="match status" value="1"/>
</dbReference>
<keyword evidence="6" id="KW-1133">Transmembrane helix</keyword>
<keyword evidence="9" id="KW-1185">Reference proteome</keyword>
<evidence type="ECO:0000256" key="3">
    <source>
        <dbReference type="ARBA" id="ARBA00022827"/>
    </source>
</evidence>
<keyword evidence="6" id="KW-0472">Membrane</keyword>
<dbReference type="Gene3D" id="3.30.390.30">
    <property type="match status" value="1"/>
</dbReference>
<dbReference type="OrthoDB" id="6029at2759"/>
<gene>
    <name evidence="8" type="ORF">A3Q56_05946</name>
</gene>
<evidence type="ECO:0000256" key="1">
    <source>
        <dbReference type="ARBA" id="ARBA00006442"/>
    </source>
</evidence>
<proteinExistence type="inferred from homology"/>
<dbReference type="SUPFAM" id="SSF51905">
    <property type="entry name" value="FAD/NAD(P)-binding domain"/>
    <property type="match status" value="2"/>
</dbReference>
<name>A0A177AXU7_9BILA</name>
<keyword evidence="2" id="KW-0285">Flavoprotein</keyword>
<protein>
    <submittedName>
        <fullName evidence="8">Apoptosis-inducing factor 1, mitochondrial</fullName>
    </submittedName>
</protein>
<dbReference type="Proteomes" id="UP000078046">
    <property type="component" value="Unassembled WGS sequence"/>
</dbReference>
<accession>A0A177AXU7</accession>
<dbReference type="InterPro" id="IPR050446">
    <property type="entry name" value="FAD-oxidoreductase/Apoptosis"/>
</dbReference>
<feature type="domain" description="FAD/NAD(P)-binding" evidence="7">
    <location>
        <begin position="118"/>
        <end position="430"/>
    </location>
</feature>